<proteinExistence type="predicted"/>
<reference evidence="1 2" key="1">
    <citation type="submission" date="2021-06" db="EMBL/GenBank/DDBJ databases">
        <authorList>
            <person name="Palmer J.M."/>
        </authorList>
    </citation>
    <scope>NUCLEOTIDE SEQUENCE [LARGE SCALE GENOMIC DNA]</scope>
    <source>
        <strain evidence="2">if_2019</strain>
        <tissue evidence="1">Muscle</tissue>
    </source>
</reference>
<comment type="caution">
    <text evidence="1">The sequence shown here is derived from an EMBL/GenBank/DDBJ whole genome shotgun (WGS) entry which is preliminary data.</text>
</comment>
<sequence length="104" mass="12062">MFCSGFPLWFHPDLGFTLLLSDPGLVSLGFCWWILCSWSLTYLPPYSDLRQKHSEDTSRKTSLIFQQRKHQTASLSRKLPKTVHLNPAALRHQQRQNRGGSNMF</sequence>
<dbReference type="Proteomes" id="UP001482620">
    <property type="component" value="Unassembled WGS sequence"/>
</dbReference>
<dbReference type="EMBL" id="JAHRIQ010047281">
    <property type="protein sequence ID" value="MEQ2236373.1"/>
    <property type="molecule type" value="Genomic_DNA"/>
</dbReference>
<organism evidence="1 2">
    <name type="scientific">Ilyodon furcidens</name>
    <name type="common">goldbreast splitfin</name>
    <dbReference type="NCBI Taxonomy" id="33524"/>
    <lineage>
        <taxon>Eukaryota</taxon>
        <taxon>Metazoa</taxon>
        <taxon>Chordata</taxon>
        <taxon>Craniata</taxon>
        <taxon>Vertebrata</taxon>
        <taxon>Euteleostomi</taxon>
        <taxon>Actinopterygii</taxon>
        <taxon>Neopterygii</taxon>
        <taxon>Teleostei</taxon>
        <taxon>Neoteleostei</taxon>
        <taxon>Acanthomorphata</taxon>
        <taxon>Ovalentaria</taxon>
        <taxon>Atherinomorphae</taxon>
        <taxon>Cyprinodontiformes</taxon>
        <taxon>Goodeidae</taxon>
        <taxon>Ilyodon</taxon>
    </lineage>
</organism>
<evidence type="ECO:0000313" key="1">
    <source>
        <dbReference type="EMBL" id="MEQ2236373.1"/>
    </source>
</evidence>
<keyword evidence="2" id="KW-1185">Reference proteome</keyword>
<accession>A0ABV0TTW8</accession>
<protein>
    <submittedName>
        <fullName evidence="1">Uncharacterized protein</fullName>
    </submittedName>
</protein>
<evidence type="ECO:0000313" key="2">
    <source>
        <dbReference type="Proteomes" id="UP001482620"/>
    </source>
</evidence>
<gene>
    <name evidence="1" type="ORF">ILYODFUR_012134</name>
</gene>
<name>A0ABV0TTW8_9TELE</name>